<dbReference type="GO" id="GO:0071555">
    <property type="term" value="P:cell wall organization"/>
    <property type="evidence" value="ECO:0007669"/>
    <property type="project" value="InterPro"/>
</dbReference>
<dbReference type="PANTHER" id="PTHR30251:SF25">
    <property type="entry name" value="FIMBRIAE CHAPARONE"/>
    <property type="match status" value="1"/>
</dbReference>
<dbReference type="InterPro" id="IPR036316">
    <property type="entry name" value="Pili_assmbl_chap_C_dom_sf"/>
</dbReference>
<keyword evidence="4" id="KW-0574">Periplasm</keyword>
<evidence type="ECO:0000256" key="1">
    <source>
        <dbReference type="ARBA" id="ARBA00004418"/>
    </source>
</evidence>
<dbReference type="Pfam" id="PF00345">
    <property type="entry name" value="PapD_N"/>
    <property type="match status" value="1"/>
</dbReference>
<dbReference type="InterPro" id="IPR013783">
    <property type="entry name" value="Ig-like_fold"/>
</dbReference>
<dbReference type="EMBL" id="JAPNMI010000003">
    <property type="protein sequence ID" value="MCY0789513.1"/>
    <property type="molecule type" value="Genomic_DNA"/>
</dbReference>
<gene>
    <name evidence="9" type="ORF">N0392_07440</name>
</gene>
<dbReference type="SUPFAM" id="SSF49354">
    <property type="entry name" value="PapD-like"/>
    <property type="match status" value="1"/>
</dbReference>
<dbReference type="Gene3D" id="2.60.40.10">
    <property type="entry name" value="Immunoglobulins"/>
    <property type="match status" value="2"/>
</dbReference>
<dbReference type="RefSeq" id="WP_267785391.1">
    <property type="nucleotide sequence ID" value="NZ_CP148043.1"/>
</dbReference>
<dbReference type="AlphaFoldDB" id="A0A9Q4CLT3"/>
<reference evidence="9" key="1">
    <citation type="submission" date="2022-08" db="EMBL/GenBank/DDBJ databases">
        <authorList>
            <person name="Dale J.L."/>
        </authorList>
    </citation>
    <scope>NUCLEOTIDE SEQUENCE</scope>
    <source>
        <strain evidence="9">2022EL-00758</strain>
    </source>
</reference>
<feature type="signal peptide" evidence="6">
    <location>
        <begin position="1"/>
        <end position="22"/>
    </location>
</feature>
<dbReference type="InterPro" id="IPR016148">
    <property type="entry name" value="Pili_assmbl_chaperone_C"/>
</dbReference>
<evidence type="ECO:0000256" key="4">
    <source>
        <dbReference type="ARBA" id="ARBA00022764"/>
    </source>
</evidence>
<proteinExistence type="inferred from homology"/>
<evidence type="ECO:0000256" key="2">
    <source>
        <dbReference type="ARBA" id="ARBA00007399"/>
    </source>
</evidence>
<dbReference type="InterPro" id="IPR016147">
    <property type="entry name" value="Pili_assmbl_chaperone_N"/>
</dbReference>
<keyword evidence="3 6" id="KW-0732">Signal</keyword>
<comment type="subcellular location">
    <subcellularLocation>
        <location evidence="1">Periplasm</location>
    </subcellularLocation>
</comment>
<organism evidence="9 10">
    <name type="scientific">Morganella morganii</name>
    <name type="common">Proteus morganii</name>
    <dbReference type="NCBI Taxonomy" id="582"/>
    <lineage>
        <taxon>Bacteria</taxon>
        <taxon>Pseudomonadati</taxon>
        <taxon>Pseudomonadota</taxon>
        <taxon>Gammaproteobacteria</taxon>
        <taxon>Enterobacterales</taxon>
        <taxon>Morganellaceae</taxon>
        <taxon>Morganella</taxon>
    </lineage>
</organism>
<dbReference type="SUPFAM" id="SSF49584">
    <property type="entry name" value="Periplasmic chaperone C-domain"/>
    <property type="match status" value="1"/>
</dbReference>
<evidence type="ECO:0000256" key="6">
    <source>
        <dbReference type="SAM" id="SignalP"/>
    </source>
</evidence>
<dbReference type="PRINTS" id="PR00969">
    <property type="entry name" value="CHAPERONPILI"/>
</dbReference>
<dbReference type="InterPro" id="IPR008962">
    <property type="entry name" value="PapD-like_sf"/>
</dbReference>
<evidence type="ECO:0000313" key="10">
    <source>
        <dbReference type="Proteomes" id="UP001076655"/>
    </source>
</evidence>
<comment type="similarity">
    <text evidence="2">Belongs to the periplasmic pilus chaperone family.</text>
</comment>
<evidence type="ECO:0000259" key="8">
    <source>
        <dbReference type="Pfam" id="PF02753"/>
    </source>
</evidence>
<dbReference type="Proteomes" id="UP001076655">
    <property type="component" value="Unassembled WGS sequence"/>
</dbReference>
<evidence type="ECO:0000256" key="5">
    <source>
        <dbReference type="ARBA" id="ARBA00023186"/>
    </source>
</evidence>
<name>A0A9Q4CLT3_MORMO</name>
<feature type="domain" description="Pili assembly chaperone C-terminal" evidence="8">
    <location>
        <begin position="163"/>
        <end position="225"/>
    </location>
</feature>
<accession>A0A9Q4CLT3</accession>
<feature type="chain" id="PRO_5040469649" evidence="6">
    <location>
        <begin position="23"/>
        <end position="233"/>
    </location>
</feature>
<dbReference type="PANTHER" id="PTHR30251">
    <property type="entry name" value="PILUS ASSEMBLY CHAPERONE"/>
    <property type="match status" value="1"/>
</dbReference>
<feature type="domain" description="Pili assembly chaperone N-terminal" evidence="7">
    <location>
        <begin position="24"/>
        <end position="141"/>
    </location>
</feature>
<keyword evidence="5" id="KW-0143">Chaperone</keyword>
<protein>
    <submittedName>
        <fullName evidence="9">Molecular chaperone</fullName>
    </submittedName>
</protein>
<comment type="caution">
    <text evidence="9">The sequence shown here is derived from an EMBL/GenBank/DDBJ whole genome shotgun (WGS) entry which is preliminary data.</text>
</comment>
<evidence type="ECO:0000259" key="7">
    <source>
        <dbReference type="Pfam" id="PF00345"/>
    </source>
</evidence>
<sequence>MKKIIYSFACSVFFLLVSNVNASVIMTGTRIVFPSVSTEKIIQFKNPDSQPYVIQLQLTTADNTPDTSAPFVLVPPVFRMEPHTGQSVRLIANGTERLSENKESVFYLNFTQLPALKATEQNRLVIAVTSRVKIFYRPDSLEGQVTDAYQSVNFSLNNGTLTVHNPTGFYISIRKAVLKTGNESVVIRESDMLSPQSTVQWRIPAKIKTLNGTLLEMTMVNDYGTDYKKEKYL</sequence>
<dbReference type="GO" id="GO:0030288">
    <property type="term" value="C:outer membrane-bounded periplasmic space"/>
    <property type="evidence" value="ECO:0007669"/>
    <property type="project" value="InterPro"/>
</dbReference>
<dbReference type="InterPro" id="IPR050643">
    <property type="entry name" value="Periplasmic_pilus_chap"/>
</dbReference>
<dbReference type="Pfam" id="PF02753">
    <property type="entry name" value="PapD_C"/>
    <property type="match status" value="1"/>
</dbReference>
<evidence type="ECO:0000313" key="9">
    <source>
        <dbReference type="EMBL" id="MCY0789513.1"/>
    </source>
</evidence>
<evidence type="ECO:0000256" key="3">
    <source>
        <dbReference type="ARBA" id="ARBA00022729"/>
    </source>
</evidence>
<dbReference type="InterPro" id="IPR001829">
    <property type="entry name" value="Pili_assmbl_chaperone_bac"/>
</dbReference>